<evidence type="ECO:0000256" key="7">
    <source>
        <dbReference type="ARBA" id="ARBA00038041"/>
    </source>
</evidence>
<organism evidence="12 13">
    <name type="scientific">Eimeria maxima</name>
    <name type="common">Coccidian parasite</name>
    <dbReference type="NCBI Taxonomy" id="5804"/>
    <lineage>
        <taxon>Eukaryota</taxon>
        <taxon>Sar</taxon>
        <taxon>Alveolata</taxon>
        <taxon>Apicomplexa</taxon>
        <taxon>Conoidasida</taxon>
        <taxon>Coccidia</taxon>
        <taxon>Eucoccidiorida</taxon>
        <taxon>Eimeriorina</taxon>
        <taxon>Eimeriidae</taxon>
        <taxon>Eimeria</taxon>
    </lineage>
</organism>
<feature type="compositionally biased region" description="Basic residues" evidence="9">
    <location>
        <begin position="13"/>
        <end position="31"/>
    </location>
</feature>
<dbReference type="InterPro" id="IPR011545">
    <property type="entry name" value="DEAD/DEAH_box_helicase_dom"/>
</dbReference>
<feature type="compositionally biased region" description="Basic and acidic residues" evidence="9">
    <location>
        <begin position="83"/>
        <end position="98"/>
    </location>
</feature>
<dbReference type="GeneID" id="25336030"/>
<dbReference type="PANTHER" id="PTHR47959">
    <property type="entry name" value="ATP-DEPENDENT RNA HELICASE RHLE-RELATED"/>
    <property type="match status" value="1"/>
</dbReference>
<evidence type="ECO:0000256" key="4">
    <source>
        <dbReference type="ARBA" id="ARBA00022806"/>
    </source>
</evidence>
<dbReference type="Gene3D" id="3.40.50.300">
    <property type="entry name" value="P-loop containing nucleotide triphosphate hydrolases"/>
    <property type="match status" value="2"/>
</dbReference>
<dbReference type="InterPro" id="IPR050079">
    <property type="entry name" value="DEAD_box_RNA_helicase"/>
</dbReference>
<dbReference type="SUPFAM" id="SSF52540">
    <property type="entry name" value="P-loop containing nucleoside triphosphate hydrolases"/>
    <property type="match status" value="2"/>
</dbReference>
<keyword evidence="5" id="KW-0067">ATP-binding</keyword>
<evidence type="ECO:0000256" key="5">
    <source>
        <dbReference type="ARBA" id="ARBA00022840"/>
    </source>
</evidence>
<feature type="region of interest" description="Disordered" evidence="9">
    <location>
        <begin position="1"/>
        <end position="141"/>
    </location>
</feature>
<feature type="compositionally biased region" description="Basic residues" evidence="9">
    <location>
        <begin position="73"/>
        <end position="82"/>
    </location>
</feature>
<evidence type="ECO:0000313" key="12">
    <source>
        <dbReference type="EMBL" id="CDJ56582.1"/>
    </source>
</evidence>
<feature type="domain" description="Helicase C-terminal" evidence="11">
    <location>
        <begin position="419"/>
        <end position="613"/>
    </location>
</feature>
<dbReference type="GO" id="GO:0003723">
    <property type="term" value="F:RNA binding"/>
    <property type="evidence" value="ECO:0007669"/>
    <property type="project" value="UniProtKB-KW"/>
</dbReference>
<protein>
    <recommendedName>
        <fullName evidence="1">RNA helicase</fullName>
        <ecNumber evidence="1">3.6.4.13</ecNumber>
    </recommendedName>
</protein>
<gene>
    <name evidence="12" type="ORF">EMWEY_00020440</name>
</gene>
<accession>U6LXB8</accession>
<keyword evidence="6" id="KW-0694">RNA-binding</keyword>
<reference evidence="12" key="2">
    <citation type="submission" date="2013-10" db="EMBL/GenBank/DDBJ databases">
        <authorList>
            <person name="Aslett M."/>
        </authorList>
    </citation>
    <scope>NUCLEOTIDE SEQUENCE [LARGE SCALE GENOMIC DNA]</scope>
    <source>
        <strain evidence="12">Weybridge</strain>
    </source>
</reference>
<feature type="compositionally biased region" description="Basic residues" evidence="9">
    <location>
        <begin position="799"/>
        <end position="811"/>
    </location>
</feature>
<dbReference type="GO" id="GO:0003724">
    <property type="term" value="F:RNA helicase activity"/>
    <property type="evidence" value="ECO:0007669"/>
    <property type="project" value="UniProtKB-EC"/>
</dbReference>
<proteinExistence type="inferred from homology"/>
<evidence type="ECO:0000256" key="3">
    <source>
        <dbReference type="ARBA" id="ARBA00022801"/>
    </source>
</evidence>
<dbReference type="PANTHER" id="PTHR47959:SF21">
    <property type="entry name" value="DEAD-BOX HELICASE 56"/>
    <property type="match status" value="1"/>
</dbReference>
<dbReference type="RefSeq" id="XP_013333233.1">
    <property type="nucleotide sequence ID" value="XM_013477779.1"/>
</dbReference>
<keyword evidence="13" id="KW-1185">Reference proteome</keyword>
<feature type="compositionally biased region" description="Basic and acidic residues" evidence="9">
    <location>
        <begin position="516"/>
        <end position="525"/>
    </location>
</feature>
<evidence type="ECO:0000256" key="1">
    <source>
        <dbReference type="ARBA" id="ARBA00012552"/>
    </source>
</evidence>
<reference evidence="12" key="1">
    <citation type="submission" date="2013-10" db="EMBL/GenBank/DDBJ databases">
        <title>Genomic analysis of the causative agents of coccidiosis in chickens.</title>
        <authorList>
            <person name="Reid A.J."/>
            <person name="Blake D."/>
            <person name="Billington K."/>
            <person name="Browne H."/>
            <person name="Dunn M."/>
            <person name="Hung S."/>
            <person name="Kawahara F."/>
            <person name="Miranda-Saavedra D."/>
            <person name="Mourier T."/>
            <person name="Nagra H."/>
            <person name="Otto T.D."/>
            <person name="Rawlings N."/>
            <person name="Sanchez A."/>
            <person name="Sanders M."/>
            <person name="Subramaniam C."/>
            <person name="Tay Y."/>
            <person name="Dear P."/>
            <person name="Doerig C."/>
            <person name="Gruber A."/>
            <person name="Parkinson J."/>
            <person name="Shirley M."/>
            <person name="Wan K.L."/>
            <person name="Berriman M."/>
            <person name="Tomley F."/>
            <person name="Pain A."/>
        </authorList>
    </citation>
    <scope>NUCLEOTIDE SEQUENCE [LARGE SCALE GENOMIC DNA]</scope>
    <source>
        <strain evidence="12">Weybridge</strain>
    </source>
</reference>
<feature type="compositionally biased region" description="Low complexity" evidence="9">
    <location>
        <begin position="100"/>
        <end position="113"/>
    </location>
</feature>
<dbReference type="GO" id="GO:0016787">
    <property type="term" value="F:hydrolase activity"/>
    <property type="evidence" value="ECO:0007669"/>
    <property type="project" value="UniProtKB-KW"/>
</dbReference>
<dbReference type="Pfam" id="PF00271">
    <property type="entry name" value="Helicase_C"/>
    <property type="match status" value="1"/>
</dbReference>
<evidence type="ECO:0000259" key="11">
    <source>
        <dbReference type="PROSITE" id="PS51194"/>
    </source>
</evidence>
<dbReference type="InterPro" id="IPR001650">
    <property type="entry name" value="Helicase_C-like"/>
</dbReference>
<dbReference type="InterPro" id="IPR014001">
    <property type="entry name" value="Helicase_ATP-bd"/>
</dbReference>
<feature type="compositionally biased region" description="Basic residues" evidence="9">
    <location>
        <begin position="780"/>
        <end position="790"/>
    </location>
</feature>
<keyword evidence="2" id="KW-0547">Nucleotide-binding</keyword>
<dbReference type="Pfam" id="PF00270">
    <property type="entry name" value="DEAD"/>
    <property type="match status" value="1"/>
</dbReference>
<dbReference type="GO" id="GO:0005829">
    <property type="term" value="C:cytosol"/>
    <property type="evidence" value="ECO:0007669"/>
    <property type="project" value="TreeGrafter"/>
</dbReference>
<dbReference type="GO" id="GO:0005524">
    <property type="term" value="F:ATP binding"/>
    <property type="evidence" value="ECO:0007669"/>
    <property type="project" value="UniProtKB-KW"/>
</dbReference>
<evidence type="ECO:0000259" key="10">
    <source>
        <dbReference type="PROSITE" id="PS51192"/>
    </source>
</evidence>
<feature type="region of interest" description="Disordered" evidence="9">
    <location>
        <begin position="490"/>
        <end position="525"/>
    </location>
</feature>
<dbReference type="SMART" id="SM00487">
    <property type="entry name" value="DEXDc"/>
    <property type="match status" value="1"/>
</dbReference>
<dbReference type="Proteomes" id="UP000030763">
    <property type="component" value="Unassembled WGS sequence"/>
</dbReference>
<dbReference type="PROSITE" id="PS51192">
    <property type="entry name" value="HELICASE_ATP_BIND_1"/>
    <property type="match status" value="1"/>
</dbReference>
<comment type="similarity">
    <text evidence="7">Belongs to the DEAD box helicase family. DDX56/DBP9 subfamily.</text>
</comment>
<dbReference type="AlphaFoldDB" id="U6LXB8"/>
<evidence type="ECO:0000313" key="13">
    <source>
        <dbReference type="Proteomes" id="UP000030763"/>
    </source>
</evidence>
<feature type="compositionally biased region" description="Low complexity" evidence="9">
    <location>
        <begin position="120"/>
        <end position="137"/>
    </location>
</feature>
<feature type="region of interest" description="Disordered" evidence="9">
    <location>
        <begin position="755"/>
        <end position="811"/>
    </location>
</feature>
<feature type="domain" description="Helicase ATP-binding" evidence="10">
    <location>
        <begin position="192"/>
        <end position="383"/>
    </location>
</feature>
<sequence length="811" mass="89652">MTTAKASEAPAPKHSHTPVRKKDAIKKKYLKERKISSEDSEEEIVSPAEGVDAVSEDGGMHKLAEVDGEKLPPKSKRPRKHRAETAEKAGRYAEDTTHESSLAAASSNATETATGDEDFAASAEAETEATGSEAPAENGMDSEVKVYRQAEIIDSSQTFKDFAATHLDRRLSKALIDDLKLQHPTHVQSKVIPLALSGRDLLVEGRTGSGKTLAYLLPLLQRLLQLQQQQVQRGENAELPPLCALVLVPTKELCIQVYDVLTDLLKYTKDVVTVCHTASPTGVSGKLLGPPTVLVGTPTGVLHYLSSLRQQHQRFDIQLFLEMLVVDEADLLFAFGFEKDTKKLLQLLPSTAAGHYQTILVSATQNQELSQLQNLMLHKPLIIRIEEEEGTGAGGGSPIGEFYFQVPTDAEKWLVAYAFLRLGLVPLKCLVFCKDVSNVYALRLFLDRFGIASGVLSPTLPIAAREQQIQAFNQGLIDILITNDGQCMEEGNPQEFEDSEAAEASASNGQTRKRRRDDATKTKETEFAGHRGLDLQGVACVFNFDAPNCLKSYIHRIGRTGRGGSTGVAVTLIDASQEQEQLLLQQMFTMRKAPGGLADSTLTPLSLKLQDVECFRYRVEDVRRGITKRIIAAAVARDLQQQLLNSRKLKEFFERNPRDREVLKRACKQLKEMNVSKGTLGHLPDYLLSQTRPTQMTAVQLAIQQQTAATPVAKGYHGSSRRRPITDPLKSFKAAVARGTSNGKRKAWREKITRQSQLAKMPKHPDEVPPECLPATSGRKLWKLRHNKRVGVKEPKGNFLRKRSTKGLKKK</sequence>
<dbReference type="VEuPathDB" id="ToxoDB:EMWEY_00020440"/>
<dbReference type="EMBL" id="HG719004">
    <property type="protein sequence ID" value="CDJ56582.1"/>
    <property type="molecule type" value="Genomic_DNA"/>
</dbReference>
<dbReference type="OrthoDB" id="1191041at2759"/>
<dbReference type="OMA" id="NASEQCV"/>
<dbReference type="InterPro" id="IPR027417">
    <property type="entry name" value="P-loop_NTPase"/>
</dbReference>
<keyword evidence="3" id="KW-0378">Hydrolase</keyword>
<evidence type="ECO:0000256" key="6">
    <source>
        <dbReference type="ARBA" id="ARBA00022884"/>
    </source>
</evidence>
<evidence type="ECO:0000256" key="8">
    <source>
        <dbReference type="ARBA" id="ARBA00047984"/>
    </source>
</evidence>
<dbReference type="PROSITE" id="PS51194">
    <property type="entry name" value="HELICASE_CTER"/>
    <property type="match status" value="1"/>
</dbReference>
<feature type="compositionally biased region" description="Basic and acidic residues" evidence="9">
    <location>
        <begin position="58"/>
        <end position="72"/>
    </location>
</feature>
<dbReference type="SMART" id="SM00490">
    <property type="entry name" value="HELICc"/>
    <property type="match status" value="1"/>
</dbReference>
<evidence type="ECO:0000256" key="9">
    <source>
        <dbReference type="SAM" id="MobiDB-lite"/>
    </source>
</evidence>
<name>U6LXB8_EIMMA</name>
<evidence type="ECO:0000256" key="2">
    <source>
        <dbReference type="ARBA" id="ARBA00022741"/>
    </source>
</evidence>
<comment type="catalytic activity">
    <reaction evidence="8">
        <text>ATP + H2O = ADP + phosphate + H(+)</text>
        <dbReference type="Rhea" id="RHEA:13065"/>
        <dbReference type="ChEBI" id="CHEBI:15377"/>
        <dbReference type="ChEBI" id="CHEBI:15378"/>
        <dbReference type="ChEBI" id="CHEBI:30616"/>
        <dbReference type="ChEBI" id="CHEBI:43474"/>
        <dbReference type="ChEBI" id="CHEBI:456216"/>
        <dbReference type="EC" id="3.6.4.13"/>
    </reaction>
</comment>
<dbReference type="EC" id="3.6.4.13" evidence="1"/>
<keyword evidence="4 12" id="KW-0347">Helicase</keyword>